<evidence type="ECO:0000313" key="2">
    <source>
        <dbReference type="Proteomes" id="UP000004980"/>
    </source>
</evidence>
<dbReference type="Proteomes" id="UP000004980">
    <property type="component" value="Unassembled WGS sequence"/>
</dbReference>
<reference evidence="1 2" key="1">
    <citation type="journal article" date="2012" name="J. Bacteriol.">
        <title>Draft Genome Sequence of the Soil Bacterium Burkholderia terrae Strain BS001, Which Interacts with Fungal Surface Structures.</title>
        <authorList>
            <person name="Nazir R."/>
            <person name="Hansen M.A."/>
            <person name="Sorensen S."/>
            <person name="van Elsas J.D."/>
        </authorList>
    </citation>
    <scope>NUCLEOTIDE SEQUENCE [LARGE SCALE GENOMIC DNA]</scope>
    <source>
        <strain evidence="1 2">BS001</strain>
    </source>
</reference>
<sequence>MDATTLAFSSRAADPFQYASESATFHWLQSLQILAQPMIIMGILIGVTTGLPANGWSVCFTHVQHGQDIVWCCGNRPP</sequence>
<dbReference type="EMBL" id="AKAU01000279">
    <property type="protein sequence ID" value="EIM94402.1"/>
    <property type="molecule type" value="Genomic_DNA"/>
</dbReference>
<evidence type="ECO:0000313" key="1">
    <source>
        <dbReference type="EMBL" id="EIM94402.1"/>
    </source>
</evidence>
<gene>
    <name evidence="1" type="ORF">WQE_44608</name>
</gene>
<organism evidence="1 2">
    <name type="scientific">Paraburkholderia hospita</name>
    <dbReference type="NCBI Taxonomy" id="169430"/>
    <lineage>
        <taxon>Bacteria</taxon>
        <taxon>Pseudomonadati</taxon>
        <taxon>Pseudomonadota</taxon>
        <taxon>Betaproteobacteria</taxon>
        <taxon>Burkholderiales</taxon>
        <taxon>Burkholderiaceae</taxon>
        <taxon>Paraburkholderia</taxon>
    </lineage>
</organism>
<accession>A0ABN0F730</accession>
<comment type="caution">
    <text evidence="1">The sequence shown here is derived from an EMBL/GenBank/DDBJ whole genome shotgun (WGS) entry which is preliminary data.</text>
</comment>
<keyword evidence="2" id="KW-1185">Reference proteome</keyword>
<name>A0ABN0F730_9BURK</name>
<protein>
    <submittedName>
        <fullName evidence="1">Major facilitator superfamily protein</fullName>
    </submittedName>
</protein>
<proteinExistence type="predicted"/>